<evidence type="ECO:0000313" key="2">
    <source>
        <dbReference type="Proteomes" id="UP000683000"/>
    </source>
</evidence>
<comment type="caution">
    <text evidence="1">The sequence shown here is derived from an EMBL/GenBank/DDBJ whole genome shotgun (WGS) entry which is preliminary data.</text>
</comment>
<name>A0A8I3A5K2_9AGAM</name>
<accession>A0A8I3A5K2</accession>
<evidence type="ECO:0000313" key="1">
    <source>
        <dbReference type="EMBL" id="KAG6371178.1"/>
    </source>
</evidence>
<protein>
    <recommendedName>
        <fullName evidence="3">CHAT domain-containing protein</fullName>
    </recommendedName>
</protein>
<keyword evidence="2" id="KW-1185">Reference proteome</keyword>
<reference evidence="1" key="1">
    <citation type="submission" date="2021-03" db="EMBL/GenBank/DDBJ databases">
        <title>Evolutionary innovations through gain and loss of genes in the ectomycorrhizal Boletales.</title>
        <authorList>
            <person name="Wu G."/>
            <person name="Miyauchi S."/>
            <person name="Morin E."/>
            <person name="Yang Z.-L."/>
            <person name="Xu J."/>
            <person name="Martin F.M."/>
        </authorList>
    </citation>
    <scope>NUCLEOTIDE SEQUENCE</scope>
    <source>
        <strain evidence="1">BR01</strain>
    </source>
</reference>
<dbReference type="AlphaFoldDB" id="A0A8I3A5K2"/>
<proteinExistence type="predicted"/>
<sequence>MSLTKTPAGRFWSLTCSIRNSLVIRIRLYSRHSCAAIRSQLTCCPSASLGLPIEAELEYTRDIIRNLPSARFTLLEPSDGPLEEVLGLMKGADRVHFACHGIQDGVDSDIVALARPHGGFALLSACRWR</sequence>
<organism evidence="1 2">
    <name type="scientific">Boletus reticuloceps</name>
    <dbReference type="NCBI Taxonomy" id="495285"/>
    <lineage>
        <taxon>Eukaryota</taxon>
        <taxon>Fungi</taxon>
        <taxon>Dikarya</taxon>
        <taxon>Basidiomycota</taxon>
        <taxon>Agaricomycotina</taxon>
        <taxon>Agaricomycetes</taxon>
        <taxon>Agaricomycetidae</taxon>
        <taxon>Boletales</taxon>
        <taxon>Boletineae</taxon>
        <taxon>Boletaceae</taxon>
        <taxon>Boletoideae</taxon>
        <taxon>Boletus</taxon>
    </lineage>
</organism>
<dbReference type="Proteomes" id="UP000683000">
    <property type="component" value="Unassembled WGS sequence"/>
</dbReference>
<dbReference type="OrthoDB" id="9991317at2759"/>
<dbReference type="EMBL" id="JAGFBS010000038">
    <property type="protein sequence ID" value="KAG6371178.1"/>
    <property type="molecule type" value="Genomic_DNA"/>
</dbReference>
<gene>
    <name evidence="1" type="ORF">JVT61DRAFT_9800</name>
</gene>
<evidence type="ECO:0008006" key="3">
    <source>
        <dbReference type="Google" id="ProtNLM"/>
    </source>
</evidence>